<protein>
    <submittedName>
        <fullName evidence="1">Uncharacterized protein</fullName>
    </submittedName>
</protein>
<dbReference type="EMBL" id="JBJUIK010000009">
    <property type="protein sequence ID" value="KAL3518669.1"/>
    <property type="molecule type" value="Genomic_DNA"/>
</dbReference>
<comment type="caution">
    <text evidence="1">The sequence shown here is derived from an EMBL/GenBank/DDBJ whole genome shotgun (WGS) entry which is preliminary data.</text>
</comment>
<gene>
    <name evidence="1" type="ORF">ACH5RR_021258</name>
</gene>
<name>A0ABD2ZGU0_9GENT</name>
<dbReference type="AlphaFoldDB" id="A0ABD2ZGU0"/>
<proteinExistence type="predicted"/>
<sequence>MDIFIDHHSIRPYFRVTVMHTNGMQIKYPIAHMPNMEYLLLAVEGDPNGYPSFPATFIGQHMTSVYTPPEFSRAYLVAKREHVYVWANDMIPVTTQIGRGRVAFLTYGWQ</sequence>
<keyword evidence="2" id="KW-1185">Reference proteome</keyword>
<dbReference type="Proteomes" id="UP001630127">
    <property type="component" value="Unassembled WGS sequence"/>
</dbReference>
<evidence type="ECO:0000313" key="2">
    <source>
        <dbReference type="Proteomes" id="UP001630127"/>
    </source>
</evidence>
<accession>A0ABD2ZGU0</accession>
<organism evidence="1 2">
    <name type="scientific">Cinchona calisaya</name>
    <dbReference type="NCBI Taxonomy" id="153742"/>
    <lineage>
        <taxon>Eukaryota</taxon>
        <taxon>Viridiplantae</taxon>
        <taxon>Streptophyta</taxon>
        <taxon>Embryophyta</taxon>
        <taxon>Tracheophyta</taxon>
        <taxon>Spermatophyta</taxon>
        <taxon>Magnoliopsida</taxon>
        <taxon>eudicotyledons</taxon>
        <taxon>Gunneridae</taxon>
        <taxon>Pentapetalae</taxon>
        <taxon>asterids</taxon>
        <taxon>lamiids</taxon>
        <taxon>Gentianales</taxon>
        <taxon>Rubiaceae</taxon>
        <taxon>Cinchonoideae</taxon>
        <taxon>Cinchoneae</taxon>
        <taxon>Cinchona</taxon>
    </lineage>
</organism>
<evidence type="ECO:0000313" key="1">
    <source>
        <dbReference type="EMBL" id="KAL3518669.1"/>
    </source>
</evidence>
<reference evidence="1 2" key="1">
    <citation type="submission" date="2024-11" db="EMBL/GenBank/DDBJ databases">
        <title>A near-complete genome assembly of Cinchona calisaya.</title>
        <authorList>
            <person name="Lian D.C."/>
            <person name="Zhao X.W."/>
            <person name="Wei L."/>
        </authorList>
    </citation>
    <scope>NUCLEOTIDE SEQUENCE [LARGE SCALE GENOMIC DNA]</scope>
    <source>
        <tissue evidence="1">Nenye</tissue>
    </source>
</reference>